<dbReference type="eggNOG" id="COG0535">
    <property type="taxonomic scope" value="Bacteria"/>
</dbReference>
<dbReference type="CDD" id="cd01335">
    <property type="entry name" value="Radical_SAM"/>
    <property type="match status" value="1"/>
</dbReference>
<evidence type="ECO:0000259" key="7">
    <source>
        <dbReference type="PROSITE" id="PS51918"/>
    </source>
</evidence>
<dbReference type="SUPFAM" id="SSF102114">
    <property type="entry name" value="Radical SAM enzymes"/>
    <property type="match status" value="1"/>
</dbReference>
<dbReference type="InterPro" id="IPR058240">
    <property type="entry name" value="rSAM_sf"/>
</dbReference>
<dbReference type="STRING" id="1192034.CAP_3173"/>
<dbReference type="InterPro" id="IPR017200">
    <property type="entry name" value="PqqE-like"/>
</dbReference>
<name>A0A017T9Y2_9BACT</name>
<dbReference type="SFLD" id="SFLDS00029">
    <property type="entry name" value="Radical_SAM"/>
    <property type="match status" value="1"/>
</dbReference>
<keyword evidence="5" id="KW-0408">Iron</keyword>
<dbReference type="NCBIfam" id="TIGR04085">
    <property type="entry name" value="rSAM_more_4Fe4S"/>
    <property type="match status" value="1"/>
</dbReference>
<dbReference type="Proteomes" id="UP000019678">
    <property type="component" value="Unassembled WGS sequence"/>
</dbReference>
<organism evidence="8 9">
    <name type="scientific">Chondromyces apiculatus DSM 436</name>
    <dbReference type="NCBI Taxonomy" id="1192034"/>
    <lineage>
        <taxon>Bacteria</taxon>
        <taxon>Pseudomonadati</taxon>
        <taxon>Myxococcota</taxon>
        <taxon>Polyangia</taxon>
        <taxon>Polyangiales</taxon>
        <taxon>Polyangiaceae</taxon>
        <taxon>Chondromyces</taxon>
    </lineage>
</organism>
<dbReference type="InterPro" id="IPR013785">
    <property type="entry name" value="Aldolase_TIM"/>
</dbReference>
<dbReference type="RefSeq" id="WP_197041202.1">
    <property type="nucleotide sequence ID" value="NZ_ASRX01000022.1"/>
</dbReference>
<dbReference type="PROSITE" id="PS51918">
    <property type="entry name" value="RADICAL_SAM"/>
    <property type="match status" value="1"/>
</dbReference>
<evidence type="ECO:0000256" key="6">
    <source>
        <dbReference type="ARBA" id="ARBA00023014"/>
    </source>
</evidence>
<dbReference type="GO" id="GO:0003824">
    <property type="term" value="F:catalytic activity"/>
    <property type="evidence" value="ECO:0007669"/>
    <property type="project" value="InterPro"/>
</dbReference>
<keyword evidence="3" id="KW-0949">S-adenosyl-L-methionine</keyword>
<dbReference type="InterPro" id="IPR007197">
    <property type="entry name" value="rSAM"/>
</dbReference>
<evidence type="ECO:0000256" key="2">
    <source>
        <dbReference type="ARBA" id="ARBA00022485"/>
    </source>
</evidence>
<keyword evidence="4" id="KW-0479">Metal-binding</keyword>
<keyword evidence="9" id="KW-1185">Reference proteome</keyword>
<keyword evidence="6" id="KW-0411">Iron-sulfur</keyword>
<comment type="cofactor">
    <cofactor evidence="1">
        <name>[4Fe-4S] cluster</name>
        <dbReference type="ChEBI" id="CHEBI:49883"/>
    </cofactor>
</comment>
<accession>A0A017T9Y2</accession>
<sequence length="422" mass="43759">MRTRAEVFGAWVRVDDATLIAVNQRAARRLGIEGGALWEVGEEAGRPAAEQDALVEAVRGIPAPLEVHLAVTARCGAGCSGCYLDATPDGAVPAFEVLAERLRAIAEAGAFTVAFGGGEPLSRSDLGALGRLARELGLTPVVTTSGIGMSRARAEELRAFAQVNVSYDGEREAYAAVRGFDGAAVAERAMKMLREAGVAFGVNVVLTRQSVDVLERTLARAAALGAVEAQLLRYKPAGRAQHAGYLEARLTEAQVAGLGPRIERLVVEGVGAPAVSMGIRIDCALVPLLSGGALDPERLARFGVLGCEAGRHLAAVGVGGAVAPCSFAPSSQAVAEEAWGRGGAGVGEATLASWRRRMAAEPCASCALQEVCRGGCRVVAMHLTGALGPDPECPRVQAFQRGERGSAAQRSAPVGRRLEVLR</sequence>
<evidence type="ECO:0000313" key="9">
    <source>
        <dbReference type="Proteomes" id="UP000019678"/>
    </source>
</evidence>
<protein>
    <submittedName>
        <fullName evidence="8">Radical SAM domain protein</fullName>
    </submittedName>
</protein>
<dbReference type="Pfam" id="PF04055">
    <property type="entry name" value="Radical_SAM"/>
    <property type="match status" value="1"/>
</dbReference>
<dbReference type="Gene3D" id="3.20.20.70">
    <property type="entry name" value="Aldolase class I"/>
    <property type="match status" value="1"/>
</dbReference>
<dbReference type="InterPro" id="IPR023885">
    <property type="entry name" value="4Fe4S-binding_SPASM_dom"/>
</dbReference>
<dbReference type="EMBL" id="ASRX01000022">
    <property type="protein sequence ID" value="EYF05625.1"/>
    <property type="molecule type" value="Genomic_DNA"/>
</dbReference>
<dbReference type="InterPro" id="IPR050377">
    <property type="entry name" value="Radical_SAM_PqqE_MftC-like"/>
</dbReference>
<dbReference type="SFLD" id="SFLDG01067">
    <property type="entry name" value="SPASM/twitch_domain_containing"/>
    <property type="match status" value="1"/>
</dbReference>
<evidence type="ECO:0000256" key="3">
    <source>
        <dbReference type="ARBA" id="ARBA00022691"/>
    </source>
</evidence>
<evidence type="ECO:0000256" key="5">
    <source>
        <dbReference type="ARBA" id="ARBA00023004"/>
    </source>
</evidence>
<evidence type="ECO:0000256" key="1">
    <source>
        <dbReference type="ARBA" id="ARBA00001966"/>
    </source>
</evidence>
<comment type="caution">
    <text evidence="8">The sequence shown here is derived from an EMBL/GenBank/DDBJ whole genome shotgun (WGS) entry which is preliminary data.</text>
</comment>
<reference evidence="8 9" key="1">
    <citation type="submission" date="2013-05" db="EMBL/GenBank/DDBJ databases">
        <title>Genome assembly of Chondromyces apiculatus DSM 436.</title>
        <authorList>
            <person name="Sharma G."/>
            <person name="Khatri I."/>
            <person name="Kaur C."/>
            <person name="Mayilraj S."/>
            <person name="Subramanian S."/>
        </authorList>
    </citation>
    <scope>NUCLEOTIDE SEQUENCE [LARGE SCALE GENOMIC DNA]</scope>
    <source>
        <strain evidence="8 9">DSM 436</strain>
    </source>
</reference>
<dbReference type="AlphaFoldDB" id="A0A017T9Y2"/>
<evidence type="ECO:0000313" key="8">
    <source>
        <dbReference type="EMBL" id="EYF05625.1"/>
    </source>
</evidence>
<proteinExistence type="predicted"/>
<dbReference type="GO" id="GO:0051539">
    <property type="term" value="F:4 iron, 4 sulfur cluster binding"/>
    <property type="evidence" value="ECO:0007669"/>
    <property type="project" value="UniProtKB-KW"/>
</dbReference>
<dbReference type="PANTHER" id="PTHR11228:SF7">
    <property type="entry name" value="PQQA PEPTIDE CYCLASE"/>
    <property type="match status" value="1"/>
</dbReference>
<dbReference type="PIRSF" id="PIRSF037420">
    <property type="entry name" value="PQQ_syn_pqqE"/>
    <property type="match status" value="1"/>
</dbReference>
<dbReference type="PANTHER" id="PTHR11228">
    <property type="entry name" value="RADICAL SAM DOMAIN PROTEIN"/>
    <property type="match status" value="1"/>
</dbReference>
<keyword evidence="2" id="KW-0004">4Fe-4S</keyword>
<gene>
    <name evidence="8" type="ORF">CAP_3173</name>
</gene>
<feature type="domain" description="Radical SAM core" evidence="7">
    <location>
        <begin position="61"/>
        <end position="273"/>
    </location>
</feature>
<evidence type="ECO:0000256" key="4">
    <source>
        <dbReference type="ARBA" id="ARBA00022723"/>
    </source>
</evidence>
<dbReference type="GO" id="GO:0046872">
    <property type="term" value="F:metal ion binding"/>
    <property type="evidence" value="ECO:0007669"/>
    <property type="project" value="UniProtKB-KW"/>
</dbReference>